<proteinExistence type="predicted"/>
<name>A0A433WLT8_9BACT</name>
<dbReference type="EMBL" id="RIAR02000001">
    <property type="protein sequence ID" value="NSL86353.1"/>
    <property type="molecule type" value="Genomic_DNA"/>
</dbReference>
<gene>
    <name evidence="1" type="ORF">ECE50_005910</name>
</gene>
<evidence type="ECO:0000313" key="2">
    <source>
        <dbReference type="Proteomes" id="UP000281028"/>
    </source>
</evidence>
<protein>
    <submittedName>
        <fullName evidence="1">LysM peptidoglycan-binding domain-containing protein</fullName>
    </submittedName>
</protein>
<accession>A0A433WLT8</accession>
<keyword evidence="2" id="KW-1185">Reference proteome</keyword>
<evidence type="ECO:0000313" key="1">
    <source>
        <dbReference type="EMBL" id="NSL86353.1"/>
    </source>
</evidence>
<dbReference type="OrthoDB" id="9815939at2"/>
<dbReference type="AlphaFoldDB" id="A0A433WLT8"/>
<dbReference type="InterPro" id="IPR036779">
    <property type="entry name" value="LysM_dom_sf"/>
</dbReference>
<dbReference type="InterPro" id="IPR018392">
    <property type="entry name" value="LysM"/>
</dbReference>
<sequence length="239" mass="27416">MMSAELNKVKITAYTSAGFEENKKLTSGEFTVLVNPEGYNRTYKVKYKEQQASGTKSQQMKFDKMEPEDIDFDFLFDKTGALPGTFKAKDSAGIQEESKEGIWPDILQFKKVVYDYKGQIHQPPYLIIQWGELLFKCVLKEMTINFKLFKPDGTPIRATVKAKFTATVENELRVRQQADKSPDITHKRIVQAGDTLPMLCYKVYEDPAFYMQVARANNLADFRNLQPGTQLIFPPIEKK</sequence>
<dbReference type="Pfam" id="PF19266">
    <property type="entry name" value="CIS_tube"/>
    <property type="match status" value="1"/>
</dbReference>
<reference evidence="1" key="1">
    <citation type="submission" date="2020-05" db="EMBL/GenBank/DDBJ databases">
        <title>Chitinophaga laudate sp. nov., isolated from a tropical peat swamp.</title>
        <authorList>
            <person name="Goh C.B.S."/>
            <person name="Lee M.S."/>
            <person name="Parimannan S."/>
            <person name="Pasbakhsh P."/>
            <person name="Yule C.M."/>
            <person name="Rajandas H."/>
            <person name="Loke S."/>
            <person name="Croft L."/>
            <person name="Tan J.B.L."/>
        </authorList>
    </citation>
    <scope>NUCLEOTIDE SEQUENCE</scope>
    <source>
        <strain evidence="1">Mgbs1</strain>
    </source>
</reference>
<dbReference type="InterPro" id="IPR045361">
    <property type="entry name" value="CIS_tube_prot_N"/>
</dbReference>
<dbReference type="Proteomes" id="UP000281028">
    <property type="component" value="Unassembled WGS sequence"/>
</dbReference>
<dbReference type="PROSITE" id="PS51782">
    <property type="entry name" value="LYSM"/>
    <property type="match status" value="1"/>
</dbReference>
<organism evidence="1 2">
    <name type="scientific">Chitinophaga solisilvae</name>
    <dbReference type="NCBI Taxonomy" id="1233460"/>
    <lineage>
        <taxon>Bacteria</taxon>
        <taxon>Pseudomonadati</taxon>
        <taxon>Bacteroidota</taxon>
        <taxon>Chitinophagia</taxon>
        <taxon>Chitinophagales</taxon>
        <taxon>Chitinophagaceae</taxon>
        <taxon>Chitinophaga</taxon>
    </lineage>
</organism>
<dbReference type="Gene3D" id="3.10.350.10">
    <property type="entry name" value="LysM domain"/>
    <property type="match status" value="1"/>
</dbReference>
<comment type="caution">
    <text evidence="1">The sequence shown here is derived from an EMBL/GenBank/DDBJ whole genome shotgun (WGS) entry which is preliminary data.</text>
</comment>